<dbReference type="Gene3D" id="3.10.20.90">
    <property type="entry name" value="Phosphatidylinositol 3-kinase Catalytic Subunit, Chain A, domain 1"/>
    <property type="match status" value="4"/>
</dbReference>
<dbReference type="PRINTS" id="PR00348">
    <property type="entry name" value="UBIQUITIN"/>
</dbReference>
<dbReference type="SMART" id="SM00213">
    <property type="entry name" value="UBQ"/>
    <property type="match status" value="5"/>
</dbReference>
<dbReference type="SUPFAM" id="SSF54236">
    <property type="entry name" value="Ubiquitin-like"/>
    <property type="match status" value="5"/>
</dbReference>
<reference evidence="3 4" key="1">
    <citation type="submission" date="2022-03" db="EMBL/GenBank/DDBJ databases">
        <authorList>
            <person name="Nunn A."/>
            <person name="Chopra R."/>
            <person name="Nunn A."/>
            <person name="Contreras Garrido A."/>
        </authorList>
    </citation>
    <scope>NUCLEOTIDE SEQUENCE [LARGE SCALE GENOMIC DNA]</scope>
</reference>
<feature type="domain" description="Ubiquitin-like" evidence="2">
    <location>
        <begin position="1"/>
        <end position="53"/>
    </location>
</feature>
<sequence length="354" mass="40467">MSETIKNLKSIVREKEGYAENLQELFFADEWLRDDLKLADYGVHSNSTLHLVIHGLDLIKIFINIPSYEKILELEVETCHTIENIKSLIQEREGTQSNCYSLLYRGKLLEDDRTLASLDIPPQSILYLVFHPRDVILISVKMPNGEIVKSEVKALFTIHDVKLIIGSMVGFSVAGHNLLHAGKKLADSKTLACYDIGENHVLEISTPTFQIFVKDWHGKTIILDVREDETIWCLKHKVFDKLHVPVEVQSLKFARKLLKDDLDLASYNIQKDSTLHLVFRSSTVHWMKFSEIGPQVLALRKTTPIFYLKATIQKIMGRRVKKVLIDGLELENGLTMAAYGIDKDTMLMLVLEVR</sequence>
<feature type="domain" description="Ubiquitin-like" evidence="2">
    <location>
        <begin position="136"/>
        <end position="204"/>
    </location>
</feature>
<protein>
    <recommendedName>
        <fullName evidence="2">Ubiquitin-like domain-containing protein</fullName>
    </recommendedName>
</protein>
<evidence type="ECO:0000256" key="1">
    <source>
        <dbReference type="ARBA" id="ARBA00022499"/>
    </source>
</evidence>
<evidence type="ECO:0000259" key="2">
    <source>
        <dbReference type="PROSITE" id="PS50053"/>
    </source>
</evidence>
<gene>
    <name evidence="3" type="ORF">TAV2_LOCUS4445</name>
</gene>
<dbReference type="AlphaFoldDB" id="A0AAU9RHK7"/>
<dbReference type="Pfam" id="PF00240">
    <property type="entry name" value="ubiquitin"/>
    <property type="match status" value="4"/>
</dbReference>
<dbReference type="InterPro" id="IPR050158">
    <property type="entry name" value="Ubiquitin_ubiquitin-like"/>
</dbReference>
<dbReference type="InterPro" id="IPR029071">
    <property type="entry name" value="Ubiquitin-like_domsf"/>
</dbReference>
<dbReference type="Proteomes" id="UP000836841">
    <property type="component" value="Unassembled WGS sequence"/>
</dbReference>
<keyword evidence="4" id="KW-1185">Reference proteome</keyword>
<accession>A0AAU9RHK7</accession>
<organism evidence="3 4">
    <name type="scientific">Thlaspi arvense</name>
    <name type="common">Field penny-cress</name>
    <dbReference type="NCBI Taxonomy" id="13288"/>
    <lineage>
        <taxon>Eukaryota</taxon>
        <taxon>Viridiplantae</taxon>
        <taxon>Streptophyta</taxon>
        <taxon>Embryophyta</taxon>
        <taxon>Tracheophyta</taxon>
        <taxon>Spermatophyta</taxon>
        <taxon>Magnoliopsida</taxon>
        <taxon>eudicotyledons</taxon>
        <taxon>Gunneridae</taxon>
        <taxon>Pentapetalae</taxon>
        <taxon>rosids</taxon>
        <taxon>malvids</taxon>
        <taxon>Brassicales</taxon>
        <taxon>Brassicaceae</taxon>
        <taxon>Thlaspideae</taxon>
        <taxon>Thlaspi</taxon>
    </lineage>
</organism>
<comment type="caution">
    <text evidence="3">The sequence shown here is derived from an EMBL/GenBank/DDBJ whole genome shotgun (WGS) entry which is preliminary data.</text>
</comment>
<dbReference type="InterPro" id="IPR019956">
    <property type="entry name" value="Ubiquitin_dom"/>
</dbReference>
<dbReference type="CDD" id="cd17039">
    <property type="entry name" value="Ubl_ubiquitin_like"/>
    <property type="match status" value="3"/>
</dbReference>
<name>A0AAU9RHK7_THLAR</name>
<dbReference type="GO" id="GO:0003729">
    <property type="term" value="F:mRNA binding"/>
    <property type="evidence" value="ECO:0007669"/>
    <property type="project" value="UniProtKB-ARBA"/>
</dbReference>
<dbReference type="PROSITE" id="PS50053">
    <property type="entry name" value="UBIQUITIN_2"/>
    <property type="match status" value="4"/>
</dbReference>
<evidence type="ECO:0000313" key="3">
    <source>
        <dbReference type="EMBL" id="CAH2041440.1"/>
    </source>
</evidence>
<feature type="domain" description="Ubiquitin-like" evidence="2">
    <location>
        <begin position="59"/>
        <end position="129"/>
    </location>
</feature>
<dbReference type="EMBL" id="CAJVSB020000092">
    <property type="protein sequence ID" value="CAH2041440.1"/>
    <property type="molecule type" value="Genomic_DNA"/>
</dbReference>
<dbReference type="PANTHER" id="PTHR10666">
    <property type="entry name" value="UBIQUITIN"/>
    <property type="match status" value="1"/>
</dbReference>
<dbReference type="InterPro" id="IPR000626">
    <property type="entry name" value="Ubiquitin-like_dom"/>
</dbReference>
<feature type="domain" description="Ubiquitin-like" evidence="2">
    <location>
        <begin position="209"/>
        <end position="280"/>
    </location>
</feature>
<evidence type="ECO:0000313" key="4">
    <source>
        <dbReference type="Proteomes" id="UP000836841"/>
    </source>
</evidence>
<proteinExistence type="predicted"/>
<keyword evidence="1" id="KW-1017">Isopeptide bond</keyword>